<name>A0AAW1RSN2_9CHLO</name>
<dbReference type="Proteomes" id="UP001438707">
    <property type="component" value="Unassembled WGS sequence"/>
</dbReference>
<accession>A0AAW1RSN2</accession>
<dbReference type="AlphaFoldDB" id="A0AAW1RSN2"/>
<protein>
    <submittedName>
        <fullName evidence="3">Uncharacterized protein</fullName>
    </submittedName>
</protein>
<dbReference type="PANTHER" id="PTHR10122:SF0">
    <property type="entry name" value="CYTOCHROME C OXIDASE SUBUNIT 5B, ISOFORM A-RELATED"/>
    <property type="match status" value="1"/>
</dbReference>
<dbReference type="GO" id="GO:0045277">
    <property type="term" value="C:respiratory chain complex IV"/>
    <property type="evidence" value="ECO:0007669"/>
    <property type="project" value="InterPro"/>
</dbReference>
<dbReference type="EMBL" id="JALJOS010000007">
    <property type="protein sequence ID" value="KAK9836813.1"/>
    <property type="molecule type" value="Genomic_DNA"/>
</dbReference>
<dbReference type="Pfam" id="PF01215">
    <property type="entry name" value="COX5B"/>
    <property type="match status" value="1"/>
</dbReference>
<gene>
    <name evidence="3" type="ORF">WJX74_008649</name>
</gene>
<organism evidence="3 4">
    <name type="scientific">Apatococcus lobatus</name>
    <dbReference type="NCBI Taxonomy" id="904363"/>
    <lineage>
        <taxon>Eukaryota</taxon>
        <taxon>Viridiplantae</taxon>
        <taxon>Chlorophyta</taxon>
        <taxon>core chlorophytes</taxon>
        <taxon>Trebouxiophyceae</taxon>
        <taxon>Chlorellales</taxon>
        <taxon>Chlorellaceae</taxon>
        <taxon>Apatococcus</taxon>
    </lineage>
</organism>
<evidence type="ECO:0000256" key="2">
    <source>
        <dbReference type="ARBA" id="ARBA00022833"/>
    </source>
</evidence>
<dbReference type="InterPro" id="IPR036972">
    <property type="entry name" value="Cyt_c_oxidase_su5b_sf"/>
</dbReference>
<keyword evidence="4" id="KW-1185">Reference proteome</keyword>
<dbReference type="GO" id="GO:0046872">
    <property type="term" value="F:metal ion binding"/>
    <property type="evidence" value="ECO:0007669"/>
    <property type="project" value="UniProtKB-KW"/>
</dbReference>
<reference evidence="3 4" key="1">
    <citation type="journal article" date="2024" name="Nat. Commun.">
        <title>Phylogenomics reveals the evolutionary origins of lichenization in chlorophyte algae.</title>
        <authorList>
            <person name="Puginier C."/>
            <person name="Libourel C."/>
            <person name="Otte J."/>
            <person name="Skaloud P."/>
            <person name="Haon M."/>
            <person name="Grisel S."/>
            <person name="Petersen M."/>
            <person name="Berrin J.G."/>
            <person name="Delaux P.M."/>
            <person name="Dal Grande F."/>
            <person name="Keller J."/>
        </authorList>
    </citation>
    <scope>NUCLEOTIDE SEQUENCE [LARGE SCALE GENOMIC DNA]</scope>
    <source>
        <strain evidence="3 4">SAG 2145</strain>
    </source>
</reference>
<dbReference type="InterPro" id="IPR002124">
    <property type="entry name" value="Cyt_c_oxidase_su5b"/>
</dbReference>
<dbReference type="PROSITE" id="PS51257">
    <property type="entry name" value="PROKAR_LIPOPROTEIN"/>
    <property type="match status" value="1"/>
</dbReference>
<proteinExistence type="predicted"/>
<dbReference type="PANTHER" id="PTHR10122">
    <property type="entry name" value="CYTOCHROME C OXIDASE SUBUNIT 5B, MITOCHONDRIAL"/>
    <property type="match status" value="1"/>
</dbReference>
<evidence type="ECO:0000313" key="3">
    <source>
        <dbReference type="EMBL" id="KAK9836813.1"/>
    </source>
</evidence>
<sequence>MSRLQRLGQLLKPVLSAQRTPGGVPPGVLACATRLQGAHSQSLPVASNLWVCSQGFSTGAAVPADYEHATGAEREELEAKHRLGVDNPYHEEWLDAPWGTETNPVEVTSHFSQRVVGVPDPYDDSIVWWDTIHAGQPPKQIIEDGEFFILKQLEGGGHGHH</sequence>
<keyword evidence="1" id="KW-0479">Metal-binding</keyword>
<dbReference type="GO" id="GO:0005740">
    <property type="term" value="C:mitochondrial envelope"/>
    <property type="evidence" value="ECO:0007669"/>
    <property type="project" value="InterPro"/>
</dbReference>
<dbReference type="GO" id="GO:0006123">
    <property type="term" value="P:mitochondrial electron transport, cytochrome c to oxygen"/>
    <property type="evidence" value="ECO:0007669"/>
    <property type="project" value="InterPro"/>
</dbReference>
<evidence type="ECO:0000256" key="1">
    <source>
        <dbReference type="ARBA" id="ARBA00022723"/>
    </source>
</evidence>
<comment type="caution">
    <text evidence="3">The sequence shown here is derived from an EMBL/GenBank/DDBJ whole genome shotgun (WGS) entry which is preliminary data.</text>
</comment>
<evidence type="ECO:0000313" key="4">
    <source>
        <dbReference type="Proteomes" id="UP001438707"/>
    </source>
</evidence>
<dbReference type="Gene3D" id="2.60.11.10">
    <property type="entry name" value="Cytochrome c oxidase, subunit Vb"/>
    <property type="match status" value="1"/>
</dbReference>
<keyword evidence="2" id="KW-0862">Zinc</keyword>
<dbReference type="SUPFAM" id="SSF57802">
    <property type="entry name" value="Rubredoxin-like"/>
    <property type="match status" value="1"/>
</dbReference>